<reference evidence="2" key="1">
    <citation type="submission" date="2019-04" db="EMBL/GenBank/DDBJ databases">
        <title>Friends and foes A comparative genomics studyof 23 Aspergillus species from section Flavi.</title>
        <authorList>
            <consortium name="DOE Joint Genome Institute"/>
            <person name="Kjaerbolling I."/>
            <person name="Vesth T."/>
            <person name="Frisvad J.C."/>
            <person name="Nybo J.L."/>
            <person name="Theobald S."/>
            <person name="Kildgaard S."/>
            <person name="Isbrandt T."/>
            <person name="Kuo A."/>
            <person name="Sato A."/>
            <person name="Lyhne E.K."/>
            <person name="Kogle M.E."/>
            <person name="Wiebenga A."/>
            <person name="Kun R.S."/>
            <person name="Lubbers R.J."/>
            <person name="Makela M.R."/>
            <person name="Barry K."/>
            <person name="Chovatia M."/>
            <person name="Clum A."/>
            <person name="Daum C."/>
            <person name="Haridas S."/>
            <person name="He G."/>
            <person name="LaButti K."/>
            <person name="Lipzen A."/>
            <person name="Mondo S."/>
            <person name="Riley R."/>
            <person name="Salamov A."/>
            <person name="Simmons B.A."/>
            <person name="Magnuson J.K."/>
            <person name="Henrissat B."/>
            <person name="Mortensen U.H."/>
            <person name="Larsen T.O."/>
            <person name="Devries R.P."/>
            <person name="Grigoriev I.V."/>
            <person name="Machida M."/>
            <person name="Baker S.E."/>
            <person name="Andersen M.R."/>
        </authorList>
    </citation>
    <scope>NUCLEOTIDE SEQUENCE [LARGE SCALE GENOMIC DNA]</scope>
    <source>
        <strain evidence="2">IBT 14317</strain>
    </source>
</reference>
<keyword evidence="1" id="KW-0732">Signal</keyword>
<dbReference type="EMBL" id="ML735299">
    <property type="protein sequence ID" value="KAE8387104.1"/>
    <property type="molecule type" value="Genomic_DNA"/>
</dbReference>
<feature type="chain" id="PRO_5024869665" evidence="1">
    <location>
        <begin position="18"/>
        <end position="145"/>
    </location>
</feature>
<dbReference type="AlphaFoldDB" id="A0A5N7BZ44"/>
<accession>A0A5N7BZ44</accession>
<dbReference type="Proteomes" id="UP000326877">
    <property type="component" value="Unassembled WGS sequence"/>
</dbReference>
<gene>
    <name evidence="2" type="ORF">BDV23DRAFT_161934</name>
</gene>
<proteinExistence type="predicted"/>
<feature type="signal peptide" evidence="1">
    <location>
        <begin position="1"/>
        <end position="17"/>
    </location>
</feature>
<sequence>MTTHKILLLSFILCTLAVMDQLPLSPHHMGLSAADGYFLVSCSEGEVVPDDALQALGGLEIFCSGETGDDYLIFADRVTYYFHSAFAYVYTLQWSDGSSRSSCSKKFVQDCISQIEAKCGKDGKGTASHFPYLTGCGRANRGDLF</sequence>
<evidence type="ECO:0000313" key="2">
    <source>
        <dbReference type="EMBL" id="KAE8387104.1"/>
    </source>
</evidence>
<name>A0A5N7BZ44_PETAA</name>
<protein>
    <submittedName>
        <fullName evidence="2">Uncharacterized protein</fullName>
    </submittedName>
</protein>
<evidence type="ECO:0000256" key="1">
    <source>
        <dbReference type="SAM" id="SignalP"/>
    </source>
</evidence>
<organism evidence="2">
    <name type="scientific">Petromyces alliaceus</name>
    <name type="common">Aspergillus alliaceus</name>
    <dbReference type="NCBI Taxonomy" id="209559"/>
    <lineage>
        <taxon>Eukaryota</taxon>
        <taxon>Fungi</taxon>
        <taxon>Dikarya</taxon>
        <taxon>Ascomycota</taxon>
        <taxon>Pezizomycotina</taxon>
        <taxon>Eurotiomycetes</taxon>
        <taxon>Eurotiomycetidae</taxon>
        <taxon>Eurotiales</taxon>
        <taxon>Aspergillaceae</taxon>
        <taxon>Aspergillus</taxon>
        <taxon>Aspergillus subgen. Circumdati</taxon>
    </lineage>
</organism>